<sequence>MRLNRRARVLRTAAVATGTSAALLLPAAAAFAAEGPAGPAAVASDQDGSTPAASDQAVFWRNVDLADGALAKVYQEGQGRFSADVYGGGRLIGTLVSADGKPAYGEHNGLHVVLRPDGTVGSWLDRAPNPKPAPEPTPKPAPEPKPAPVPHGKTTTPPRTTLADGTVATFARHVKDGPRVQVAAVDGTHLATVDARHLTAQHRGWTYKLVPQPGKHQVRFVVVDTPKQGGDSWVYDLSGGLVAAYHAQRR</sequence>
<feature type="chain" id="PRO_5046196781" evidence="2">
    <location>
        <begin position="33"/>
        <end position="250"/>
    </location>
</feature>
<feature type="region of interest" description="Disordered" evidence="1">
    <location>
        <begin position="121"/>
        <end position="161"/>
    </location>
</feature>
<feature type="signal peptide" evidence="2">
    <location>
        <begin position="1"/>
        <end position="32"/>
    </location>
</feature>
<keyword evidence="2" id="KW-0732">Signal</keyword>
<proteinExistence type="predicted"/>
<organism evidence="3 4">
    <name type="scientific">Streptomyces roseolus</name>
    <dbReference type="NCBI Taxonomy" id="67358"/>
    <lineage>
        <taxon>Bacteria</taxon>
        <taxon>Bacillati</taxon>
        <taxon>Actinomycetota</taxon>
        <taxon>Actinomycetes</taxon>
        <taxon>Kitasatosporales</taxon>
        <taxon>Streptomycetaceae</taxon>
        <taxon>Streptomyces</taxon>
    </lineage>
</organism>
<dbReference type="EMBL" id="JAWJZF010000350">
    <property type="protein sequence ID" value="MDX2293022.1"/>
    <property type="molecule type" value="Genomic_DNA"/>
</dbReference>
<evidence type="ECO:0000256" key="1">
    <source>
        <dbReference type="SAM" id="MobiDB-lite"/>
    </source>
</evidence>
<dbReference type="PROSITE" id="PS51318">
    <property type="entry name" value="TAT"/>
    <property type="match status" value="1"/>
</dbReference>
<reference evidence="3 4" key="1">
    <citation type="submission" date="2023-10" db="EMBL/GenBank/DDBJ databases">
        <authorList>
            <person name="Wang X.X."/>
        </authorList>
    </citation>
    <scope>NUCLEOTIDE SEQUENCE [LARGE SCALE GENOMIC DNA]</scope>
    <source>
        <strain evidence="3 4">NBRC 12816</strain>
    </source>
</reference>
<accession>A0ABU4K5K8</accession>
<evidence type="ECO:0000313" key="3">
    <source>
        <dbReference type="EMBL" id="MDX2293022.1"/>
    </source>
</evidence>
<gene>
    <name evidence="3" type="ORF">R2363_12670</name>
</gene>
<dbReference type="RefSeq" id="WP_319009470.1">
    <property type="nucleotide sequence ID" value="NZ_JAWJZF010000350.1"/>
</dbReference>
<evidence type="ECO:0000313" key="4">
    <source>
        <dbReference type="Proteomes" id="UP001278571"/>
    </source>
</evidence>
<feature type="compositionally biased region" description="Pro residues" evidence="1">
    <location>
        <begin position="129"/>
        <end position="149"/>
    </location>
</feature>
<dbReference type="InterPro" id="IPR006311">
    <property type="entry name" value="TAT_signal"/>
</dbReference>
<protein>
    <submittedName>
        <fullName evidence="3">Uncharacterized protein</fullName>
    </submittedName>
</protein>
<keyword evidence="4" id="KW-1185">Reference proteome</keyword>
<evidence type="ECO:0000256" key="2">
    <source>
        <dbReference type="SAM" id="SignalP"/>
    </source>
</evidence>
<comment type="caution">
    <text evidence="3">The sequence shown here is derived from an EMBL/GenBank/DDBJ whole genome shotgun (WGS) entry which is preliminary data.</text>
</comment>
<name>A0ABU4K5K8_9ACTN</name>
<dbReference type="Proteomes" id="UP001278571">
    <property type="component" value="Unassembled WGS sequence"/>
</dbReference>